<sequence>VKSVFCSHAPTKLEEWPAADYDFGVPLKIAGTSIRQTQLKTRMPFKYGIATMTEVPMVFLRVETEVDGRPSWGISSDLLPPKWFTKVPDDPLEQEIADMLRVIRRAMSNSLGVVAPTAFAAWRTIYGQQAAWAKAENIAPLLAHFGTSLVERALIESVCRATGQPLAQALRSDTLGFEPGEIHPALAKRSAAELLPQQPLAKVLARHTVGLADPLSAAAIPANELLVDSLPQSLDQCIRAYGLRHFKIKINGNLDADHERLRSVASTIGQNAPSDYEFSLDGNEQFKSVNDFRNHWASLVADAELTSFFEHLLFVEQPLHRDIALEDSVGEGFGDWPDRPPIIIDESDATIKSLPLALALGYAGTSHKNCKGIFKGVANACLLNARREAGHAAVMSGEDLCNVGPVAVIQDLAVMSALGIESVERNGHHYMAGLSQFPEATQRQVLAAHAGLYRTSDQGWPTLDIRDGQIHLRSVNDQPFGTGFELDLSAFEEIGLTAV</sequence>
<dbReference type="InterPro" id="IPR036849">
    <property type="entry name" value="Enolase-like_C_sf"/>
</dbReference>
<accession>A0A382CNJ6</accession>
<dbReference type="SUPFAM" id="SSF54826">
    <property type="entry name" value="Enolase N-terminal domain-like"/>
    <property type="match status" value="1"/>
</dbReference>
<name>A0A382CNJ6_9ZZZZ</name>
<dbReference type="AlphaFoldDB" id="A0A382CNJ6"/>
<dbReference type="SUPFAM" id="SSF51604">
    <property type="entry name" value="Enolase C-terminal domain-like"/>
    <property type="match status" value="1"/>
</dbReference>
<proteinExistence type="predicted"/>
<reference evidence="1" key="1">
    <citation type="submission" date="2018-05" db="EMBL/GenBank/DDBJ databases">
        <authorList>
            <person name="Lanie J.A."/>
            <person name="Ng W.-L."/>
            <person name="Kazmierczak K.M."/>
            <person name="Andrzejewski T.M."/>
            <person name="Davidsen T.M."/>
            <person name="Wayne K.J."/>
            <person name="Tettelin H."/>
            <person name="Glass J.I."/>
            <person name="Rusch D."/>
            <person name="Podicherti R."/>
            <person name="Tsui H.-C.T."/>
            <person name="Winkler M.E."/>
        </authorList>
    </citation>
    <scope>NUCLEOTIDE SEQUENCE</scope>
</reference>
<protein>
    <recommendedName>
        <fullName evidence="2">Mandelate racemase/muconate lactonizing enzyme C-terminal domain-containing protein</fullName>
    </recommendedName>
</protein>
<organism evidence="1">
    <name type="scientific">marine metagenome</name>
    <dbReference type="NCBI Taxonomy" id="408172"/>
    <lineage>
        <taxon>unclassified sequences</taxon>
        <taxon>metagenomes</taxon>
        <taxon>ecological metagenomes</taxon>
    </lineage>
</organism>
<dbReference type="InterPro" id="IPR029017">
    <property type="entry name" value="Enolase-like_N"/>
</dbReference>
<feature type="non-terminal residue" evidence="1">
    <location>
        <position position="1"/>
    </location>
</feature>
<dbReference type="EMBL" id="UINC01035066">
    <property type="protein sequence ID" value="SVB26877.1"/>
    <property type="molecule type" value="Genomic_DNA"/>
</dbReference>
<evidence type="ECO:0000313" key="1">
    <source>
        <dbReference type="EMBL" id="SVB26877.1"/>
    </source>
</evidence>
<dbReference type="Gene3D" id="3.30.390.10">
    <property type="entry name" value="Enolase-like, N-terminal domain"/>
    <property type="match status" value="1"/>
</dbReference>
<evidence type="ECO:0008006" key="2">
    <source>
        <dbReference type="Google" id="ProtNLM"/>
    </source>
</evidence>
<gene>
    <name evidence="1" type="ORF">METZ01_LOCUS179731</name>
</gene>
<dbReference type="Gene3D" id="3.20.20.120">
    <property type="entry name" value="Enolase-like C-terminal domain"/>
    <property type="match status" value="1"/>
</dbReference>